<evidence type="ECO:0000256" key="7">
    <source>
        <dbReference type="ARBA" id="ARBA00023128"/>
    </source>
</evidence>
<dbReference type="PANTHER" id="PTHR14110:SF0">
    <property type="entry name" value="MITOCHONDRIAL IMPORT INNER MEMBRANE TRANSLOCASE SUBUNIT TIM22"/>
    <property type="match status" value="1"/>
</dbReference>
<comment type="subunit">
    <text evidence="9">Component of the TIM22 complex.</text>
</comment>
<dbReference type="GO" id="GO:0045039">
    <property type="term" value="P:protein insertion into mitochondrial inner membrane"/>
    <property type="evidence" value="ECO:0007669"/>
    <property type="project" value="UniProtKB-UniRule"/>
</dbReference>
<evidence type="ECO:0000256" key="10">
    <source>
        <dbReference type="SAM" id="MobiDB-lite"/>
    </source>
</evidence>
<dbReference type="InterPro" id="IPR039175">
    <property type="entry name" value="TIM22"/>
</dbReference>
<keyword evidence="8" id="KW-0472">Membrane</keyword>
<keyword evidence="6" id="KW-1133">Transmembrane helix</keyword>
<evidence type="ECO:0000256" key="6">
    <source>
        <dbReference type="ARBA" id="ARBA00022989"/>
    </source>
</evidence>
<keyword evidence="9" id="KW-0653">Protein transport</keyword>
<protein>
    <recommendedName>
        <fullName evidence="3 9">Mitochondrial import inner membrane translocase subunit TIM22</fullName>
    </recommendedName>
</protein>
<evidence type="ECO:0000313" key="12">
    <source>
        <dbReference type="Proteomes" id="UP001212411"/>
    </source>
</evidence>
<sequence>MNNPLSLLPGGNGSSNELSPEEKSMMLQSKIVTFVQESCVFKSVAAGGMGFGLGGIFGLFMSSLDMQSMDPQIYEKKFREQLRIQLRDMGTRSYSSAKSFGVLGLIFAGSECCIEAFRAKTDIYNPTIAGFFTGGVLARRAGPKAMILGGAGFGAFSYAIDKWMMNWYD</sequence>
<dbReference type="GO" id="GO:0008320">
    <property type="term" value="F:protein transmembrane transporter activity"/>
    <property type="evidence" value="ECO:0007669"/>
    <property type="project" value="UniProtKB-UniRule"/>
</dbReference>
<organism evidence="11 12">
    <name type="scientific">Schizosaccharomyces osmophilus</name>
    <dbReference type="NCBI Taxonomy" id="2545709"/>
    <lineage>
        <taxon>Eukaryota</taxon>
        <taxon>Fungi</taxon>
        <taxon>Dikarya</taxon>
        <taxon>Ascomycota</taxon>
        <taxon>Taphrinomycotina</taxon>
        <taxon>Schizosaccharomycetes</taxon>
        <taxon>Schizosaccharomycetales</taxon>
        <taxon>Schizosaccharomycetaceae</taxon>
        <taxon>Schizosaccharomyces</taxon>
    </lineage>
</organism>
<evidence type="ECO:0000256" key="4">
    <source>
        <dbReference type="ARBA" id="ARBA00022692"/>
    </source>
</evidence>
<keyword evidence="12" id="KW-1185">Reference proteome</keyword>
<dbReference type="EMBL" id="CP115611">
    <property type="protein sequence ID" value="WBW71056.1"/>
    <property type="molecule type" value="Genomic_DNA"/>
</dbReference>
<evidence type="ECO:0000256" key="9">
    <source>
        <dbReference type="RuleBase" id="RU367038"/>
    </source>
</evidence>
<dbReference type="PANTHER" id="PTHR14110">
    <property type="entry name" value="MITOCHONDRIAL IMPORT INNER MEMBRANE TRANSLOCASE SUBUNIT TIM22"/>
    <property type="match status" value="1"/>
</dbReference>
<reference evidence="11 12" key="1">
    <citation type="journal article" date="2023" name="G3 (Bethesda)">
        <title>A high-quality reference genome for the fission yeast Schizosaccharomyces osmophilus.</title>
        <authorList>
            <person name="Jia G.S."/>
            <person name="Zhang W.C."/>
            <person name="Liang Y."/>
            <person name="Liu X.H."/>
            <person name="Rhind N."/>
            <person name="Pidoux A."/>
            <person name="Brysch-Herzberg M."/>
            <person name="Du L.L."/>
        </authorList>
    </citation>
    <scope>NUCLEOTIDE SEQUENCE [LARGE SCALE GENOMIC DNA]</scope>
    <source>
        <strain evidence="11 12">CBS 15793</strain>
    </source>
</reference>
<evidence type="ECO:0000256" key="8">
    <source>
        <dbReference type="ARBA" id="ARBA00023136"/>
    </source>
</evidence>
<dbReference type="GO" id="GO:0042721">
    <property type="term" value="C:TIM22 mitochondrial import inner membrane insertion complex"/>
    <property type="evidence" value="ECO:0007669"/>
    <property type="project" value="UniProtKB-UniRule"/>
</dbReference>
<dbReference type="GeneID" id="80874467"/>
<gene>
    <name evidence="11" type="primary">tim22</name>
    <name evidence="11" type="ORF">SOMG_00985</name>
</gene>
<comment type="subcellular location">
    <subcellularLocation>
        <location evidence="1 9">Mitochondrion inner membrane</location>
        <topology evidence="1 9">Multi-pass membrane protein</topology>
    </subcellularLocation>
</comment>
<dbReference type="Proteomes" id="UP001212411">
    <property type="component" value="Chromosome 1"/>
</dbReference>
<evidence type="ECO:0000256" key="1">
    <source>
        <dbReference type="ARBA" id="ARBA00004448"/>
    </source>
</evidence>
<dbReference type="RefSeq" id="XP_056035299.1">
    <property type="nucleotide sequence ID" value="XM_056179778.1"/>
</dbReference>
<evidence type="ECO:0000256" key="3">
    <source>
        <dbReference type="ARBA" id="ARBA00020722"/>
    </source>
</evidence>
<evidence type="ECO:0000313" key="11">
    <source>
        <dbReference type="EMBL" id="WBW71056.1"/>
    </source>
</evidence>
<name>A0AAF0ASN9_9SCHI</name>
<dbReference type="GO" id="GO:0030943">
    <property type="term" value="F:mitochondrion targeting sequence binding"/>
    <property type="evidence" value="ECO:0007669"/>
    <property type="project" value="TreeGrafter"/>
</dbReference>
<dbReference type="AlphaFoldDB" id="A0AAF0ASN9"/>
<feature type="region of interest" description="Disordered" evidence="10">
    <location>
        <begin position="1"/>
        <end position="20"/>
    </location>
</feature>
<dbReference type="KEGG" id="som:SOMG_00985"/>
<keyword evidence="4" id="KW-0812">Transmembrane</keyword>
<keyword evidence="9" id="KW-0811">Translocation</keyword>
<evidence type="ECO:0000256" key="5">
    <source>
        <dbReference type="ARBA" id="ARBA00022792"/>
    </source>
</evidence>
<comment type="similarity">
    <text evidence="2 9">Belongs to the Tim17/Tim22/Tim23 family.</text>
</comment>
<accession>A0AAF0ASN9</accession>
<keyword evidence="9" id="KW-0813">Transport</keyword>
<keyword evidence="5 9" id="KW-0999">Mitochondrion inner membrane</keyword>
<keyword evidence="7 9" id="KW-0496">Mitochondrion</keyword>
<evidence type="ECO:0000256" key="2">
    <source>
        <dbReference type="ARBA" id="ARBA00008444"/>
    </source>
</evidence>
<proteinExistence type="inferred from homology"/>
<dbReference type="Pfam" id="PF02466">
    <property type="entry name" value="Tim17"/>
    <property type="match status" value="1"/>
</dbReference>
<comment type="function">
    <text evidence="9">Essential core component of the TIM22 complex, a complex that mediates the import and insertion of multi-pass transmembrane proteins into the mitochondrial inner membrane. In the TIM22 complex, it constitutes the voltage-activated and signal-gated channel. Forms a twin-pore translocase that uses the membrane potential as external driving force in 2 voltage-dependent steps.</text>
</comment>